<keyword evidence="9" id="KW-1185">Reference proteome</keyword>
<evidence type="ECO:0000256" key="4">
    <source>
        <dbReference type="ARBA" id="ARBA00022989"/>
    </source>
</evidence>
<evidence type="ECO:0000256" key="1">
    <source>
        <dbReference type="ARBA" id="ARBA00004141"/>
    </source>
</evidence>
<dbReference type="EMBL" id="FNRI01000005">
    <property type="protein sequence ID" value="SEA68410.1"/>
    <property type="molecule type" value="Genomic_DNA"/>
</dbReference>
<accession>A0A1H4D7I2</accession>
<comment type="similarity">
    <text evidence="2">Belongs to the EamA transporter family.</text>
</comment>
<protein>
    <submittedName>
        <fullName evidence="8">Threonine/homoserine efflux transporter RhtA</fullName>
    </submittedName>
</protein>
<keyword evidence="4 6" id="KW-1133">Transmembrane helix</keyword>
<gene>
    <name evidence="8" type="ORF">SAMN05444145_105169</name>
</gene>
<dbReference type="OrthoDB" id="9806740at2"/>
<dbReference type="InterPro" id="IPR050638">
    <property type="entry name" value="AA-Vitamin_Transporters"/>
</dbReference>
<evidence type="ECO:0000256" key="2">
    <source>
        <dbReference type="ARBA" id="ARBA00007362"/>
    </source>
</evidence>
<dbReference type="InterPro" id="IPR000620">
    <property type="entry name" value="EamA_dom"/>
</dbReference>
<feature type="transmembrane region" description="Helical" evidence="6">
    <location>
        <begin position="69"/>
        <end position="90"/>
    </location>
</feature>
<dbReference type="SUPFAM" id="SSF103481">
    <property type="entry name" value="Multidrug resistance efflux transporter EmrE"/>
    <property type="match status" value="2"/>
</dbReference>
<feature type="transmembrane region" description="Helical" evidence="6">
    <location>
        <begin position="121"/>
        <end position="140"/>
    </location>
</feature>
<feature type="domain" description="EamA" evidence="7">
    <location>
        <begin position="7"/>
        <end position="140"/>
    </location>
</feature>
<dbReference type="AlphaFoldDB" id="A0A1H4D7I2"/>
<feature type="transmembrane region" description="Helical" evidence="6">
    <location>
        <begin position="9"/>
        <end position="33"/>
    </location>
</feature>
<evidence type="ECO:0000256" key="3">
    <source>
        <dbReference type="ARBA" id="ARBA00022692"/>
    </source>
</evidence>
<reference evidence="8 9" key="1">
    <citation type="submission" date="2016-10" db="EMBL/GenBank/DDBJ databases">
        <authorList>
            <person name="de Groot N.N."/>
        </authorList>
    </citation>
    <scope>NUCLEOTIDE SEQUENCE [LARGE SCALE GENOMIC DNA]</scope>
    <source>
        <strain evidence="8 9">DSM 25383</strain>
    </source>
</reference>
<keyword evidence="3 6" id="KW-0812">Transmembrane</keyword>
<dbReference type="Proteomes" id="UP000183253">
    <property type="component" value="Unassembled WGS sequence"/>
</dbReference>
<name>A0A1H4D7I2_9BACT</name>
<dbReference type="InterPro" id="IPR037185">
    <property type="entry name" value="EmrE-like"/>
</dbReference>
<dbReference type="Gene3D" id="1.10.3730.20">
    <property type="match status" value="1"/>
</dbReference>
<dbReference type="STRING" id="1033731.SAMN05444145_105169"/>
<organism evidence="8 9">
    <name type="scientific">Alistipes timonensis JC136</name>
    <dbReference type="NCBI Taxonomy" id="1033731"/>
    <lineage>
        <taxon>Bacteria</taxon>
        <taxon>Pseudomonadati</taxon>
        <taxon>Bacteroidota</taxon>
        <taxon>Bacteroidia</taxon>
        <taxon>Bacteroidales</taxon>
        <taxon>Rikenellaceae</taxon>
        <taxon>Alistipes</taxon>
    </lineage>
</organism>
<evidence type="ECO:0000256" key="5">
    <source>
        <dbReference type="ARBA" id="ARBA00023136"/>
    </source>
</evidence>
<evidence type="ECO:0000313" key="8">
    <source>
        <dbReference type="EMBL" id="SEA68410.1"/>
    </source>
</evidence>
<dbReference type="GO" id="GO:0016020">
    <property type="term" value="C:membrane"/>
    <property type="evidence" value="ECO:0007669"/>
    <property type="project" value="UniProtKB-SubCell"/>
</dbReference>
<dbReference type="PANTHER" id="PTHR32322:SF2">
    <property type="entry name" value="EAMA DOMAIN-CONTAINING PROTEIN"/>
    <property type="match status" value="1"/>
</dbReference>
<feature type="transmembrane region" description="Helical" evidence="6">
    <location>
        <begin position="183"/>
        <end position="201"/>
    </location>
</feature>
<evidence type="ECO:0000313" key="9">
    <source>
        <dbReference type="Proteomes" id="UP000183253"/>
    </source>
</evidence>
<feature type="transmembrane region" description="Helical" evidence="6">
    <location>
        <begin position="146"/>
        <end position="171"/>
    </location>
</feature>
<feature type="transmembrane region" description="Helical" evidence="6">
    <location>
        <begin position="96"/>
        <end position="114"/>
    </location>
</feature>
<evidence type="ECO:0000256" key="6">
    <source>
        <dbReference type="SAM" id="Phobius"/>
    </source>
</evidence>
<feature type="domain" description="EamA" evidence="7">
    <location>
        <begin position="151"/>
        <end position="286"/>
    </location>
</feature>
<sequence length="329" mass="35559">MASERSRGYVLGAIAAASYGLNPLFALPLYGAGMSPDSVLFYRYVLAVVMLGALMLFRRQSFALTRHDILPLAAMGVLFSVSSLLLFQSYNLMDAGIASTILFVYPVMVAVIMAVGFRERVTAATVFSIVLACTGIALLYKGGDGATLSLAGVLLVFLSALAYAVYIVGINRSSLKNLPTEKLTFYSLLFGSLVYVVRLRGGADLQAIPSPLMWVNAVSLALFPTIVSLVTMAGAIRRIGSTPTAILGALEPVTALFFGVMVFGERFTLRIGVGVALILVAVTLIIAGKSLRIPTSVTHLARWMARPRLPRWAVRWARRLPLPRIRRTR</sequence>
<feature type="transmembrane region" description="Helical" evidence="6">
    <location>
        <begin position="245"/>
        <end position="263"/>
    </location>
</feature>
<dbReference type="Pfam" id="PF00892">
    <property type="entry name" value="EamA"/>
    <property type="match status" value="2"/>
</dbReference>
<dbReference type="PANTHER" id="PTHR32322">
    <property type="entry name" value="INNER MEMBRANE TRANSPORTER"/>
    <property type="match status" value="1"/>
</dbReference>
<feature type="transmembrane region" description="Helical" evidence="6">
    <location>
        <begin position="39"/>
        <end position="57"/>
    </location>
</feature>
<evidence type="ECO:0000259" key="7">
    <source>
        <dbReference type="Pfam" id="PF00892"/>
    </source>
</evidence>
<feature type="transmembrane region" description="Helical" evidence="6">
    <location>
        <begin position="213"/>
        <end position="233"/>
    </location>
</feature>
<comment type="subcellular location">
    <subcellularLocation>
        <location evidence="1">Membrane</location>
        <topology evidence="1">Multi-pass membrane protein</topology>
    </subcellularLocation>
</comment>
<proteinExistence type="inferred from homology"/>
<dbReference type="RefSeq" id="WP_010260548.1">
    <property type="nucleotide sequence ID" value="NZ_CAEG01000005.1"/>
</dbReference>
<keyword evidence="5 6" id="KW-0472">Membrane</keyword>
<feature type="transmembrane region" description="Helical" evidence="6">
    <location>
        <begin position="269"/>
        <end position="287"/>
    </location>
</feature>